<dbReference type="CDD" id="cd17346">
    <property type="entry name" value="MFS_DtpA_like"/>
    <property type="match status" value="1"/>
</dbReference>
<dbReference type="Gene3D" id="1.20.1250.20">
    <property type="entry name" value="MFS general substrate transporter like domains"/>
    <property type="match status" value="2"/>
</dbReference>
<keyword evidence="11" id="KW-1185">Reference proteome</keyword>
<dbReference type="GO" id="GO:0016020">
    <property type="term" value="C:membrane"/>
    <property type="evidence" value="ECO:0007669"/>
    <property type="project" value="UniProtKB-SubCell"/>
</dbReference>
<proteinExistence type="inferred from homology"/>
<keyword evidence="3 7" id="KW-0812">Transmembrane</keyword>
<evidence type="ECO:0000256" key="6">
    <source>
        <dbReference type="ARBA" id="ARBA00023136"/>
    </source>
</evidence>
<reference evidence="10 11" key="1">
    <citation type="submission" date="2020-07" db="EMBL/GenBank/DDBJ databases">
        <authorList>
            <person name="Sun Q."/>
        </authorList>
    </citation>
    <scope>NUCLEOTIDE SEQUENCE [LARGE SCALE GENOMIC DNA]</scope>
    <source>
        <strain evidence="10 11">CGMCC 1.13654</strain>
    </source>
</reference>
<evidence type="ECO:0000256" key="2">
    <source>
        <dbReference type="ARBA" id="ARBA00005982"/>
    </source>
</evidence>
<feature type="transmembrane region" description="Helical" evidence="9">
    <location>
        <begin position="565"/>
        <end position="587"/>
    </location>
</feature>
<feature type="transmembrane region" description="Helical" evidence="9">
    <location>
        <begin position="377"/>
        <end position="395"/>
    </location>
</feature>
<dbReference type="NCBIfam" id="TIGR00924">
    <property type="entry name" value="yjdL_sub1_fam"/>
    <property type="match status" value="1"/>
</dbReference>
<evidence type="ECO:0000256" key="3">
    <source>
        <dbReference type="ARBA" id="ARBA00022692"/>
    </source>
</evidence>
<dbReference type="PANTHER" id="PTHR11654">
    <property type="entry name" value="OLIGOPEPTIDE TRANSPORTER-RELATED"/>
    <property type="match status" value="1"/>
</dbReference>
<protein>
    <submittedName>
        <fullName evidence="10">Peptide MFS transporter</fullName>
    </submittedName>
</protein>
<feature type="region of interest" description="Disordered" evidence="8">
    <location>
        <begin position="1"/>
        <end position="22"/>
    </location>
</feature>
<feature type="transmembrane region" description="Helical" evidence="9">
    <location>
        <begin position="306"/>
        <end position="326"/>
    </location>
</feature>
<feature type="transmembrane region" description="Helical" evidence="9">
    <location>
        <begin position="459"/>
        <end position="476"/>
    </location>
</feature>
<evidence type="ECO:0000256" key="8">
    <source>
        <dbReference type="SAM" id="MobiDB-lite"/>
    </source>
</evidence>
<evidence type="ECO:0000313" key="11">
    <source>
        <dbReference type="Proteomes" id="UP000570166"/>
    </source>
</evidence>
<dbReference type="InterPro" id="IPR018456">
    <property type="entry name" value="PTR2_symporter_CS"/>
</dbReference>
<organism evidence="10 11">
    <name type="scientific">Sphingomonas chungangi</name>
    <dbReference type="NCBI Taxonomy" id="2683589"/>
    <lineage>
        <taxon>Bacteria</taxon>
        <taxon>Pseudomonadati</taxon>
        <taxon>Pseudomonadota</taxon>
        <taxon>Alphaproteobacteria</taxon>
        <taxon>Sphingomonadales</taxon>
        <taxon>Sphingomonadaceae</taxon>
        <taxon>Sphingomonas</taxon>
    </lineage>
</organism>
<accession>A0A838L1U9</accession>
<dbReference type="Pfam" id="PF00854">
    <property type="entry name" value="PTR2"/>
    <property type="match status" value="1"/>
</dbReference>
<gene>
    <name evidence="10" type="ORF">HZF05_03545</name>
</gene>
<feature type="transmembrane region" description="Helical" evidence="9">
    <location>
        <begin position="195"/>
        <end position="215"/>
    </location>
</feature>
<evidence type="ECO:0000313" key="10">
    <source>
        <dbReference type="EMBL" id="MBA2933164.1"/>
    </source>
</evidence>
<feature type="transmembrane region" description="Helical" evidence="9">
    <location>
        <begin position="236"/>
        <end position="260"/>
    </location>
</feature>
<feature type="transmembrane region" description="Helical" evidence="9">
    <location>
        <begin position="70"/>
        <end position="90"/>
    </location>
</feature>
<keyword evidence="5 9" id="KW-1133">Transmembrane helix</keyword>
<evidence type="ECO:0000256" key="7">
    <source>
        <dbReference type="RuleBase" id="RU003755"/>
    </source>
</evidence>
<dbReference type="PROSITE" id="PS01023">
    <property type="entry name" value="PTR2_2"/>
    <property type="match status" value="1"/>
</dbReference>
<dbReference type="RefSeq" id="WP_160366317.1">
    <property type="nucleotide sequence ID" value="NZ_JACEIB010000002.1"/>
</dbReference>
<feature type="transmembrane region" description="Helical" evidence="9">
    <location>
        <begin position="266"/>
        <end position="285"/>
    </location>
</feature>
<dbReference type="GO" id="GO:1904680">
    <property type="term" value="F:peptide transmembrane transporter activity"/>
    <property type="evidence" value="ECO:0007669"/>
    <property type="project" value="InterPro"/>
</dbReference>
<feature type="transmembrane region" description="Helical" evidence="9">
    <location>
        <begin position="346"/>
        <end position="365"/>
    </location>
</feature>
<evidence type="ECO:0000256" key="5">
    <source>
        <dbReference type="ARBA" id="ARBA00022989"/>
    </source>
</evidence>
<dbReference type="AlphaFoldDB" id="A0A838L1U9"/>
<evidence type="ECO:0000256" key="1">
    <source>
        <dbReference type="ARBA" id="ARBA00004141"/>
    </source>
</evidence>
<feature type="transmembrane region" description="Helical" evidence="9">
    <location>
        <begin position="522"/>
        <end position="545"/>
    </location>
</feature>
<comment type="subcellular location">
    <subcellularLocation>
        <location evidence="1 7">Membrane</location>
        <topology evidence="1 7">Multi-pass membrane protein</topology>
    </subcellularLocation>
</comment>
<dbReference type="InterPro" id="IPR036259">
    <property type="entry name" value="MFS_trans_sf"/>
</dbReference>
<feature type="transmembrane region" description="Helical" evidence="9">
    <location>
        <begin position="427"/>
        <end position="447"/>
    </location>
</feature>
<sequence length="599" mass="64599">MVLPDADATFEPQSPHVSRSDGGTWLGHPKQLRRLFSIEMWERFGFYGMRALLILYLTKHFLLPDHEANGLLGGFLSLCYLTPLVGGWLADRYLGSKRSVKFGALVMALGYFLLCFGGQQGQPYATIGGARYDVAQAPPATPLAVNEAPQTIVMNGRKLTIHGLPDGSVQLLGDGGQVAKTVSADAFSSGADRSAFYSALMLLALSLIVVGNGFFKPNISTIVGALYAPGDRRRDAGFTIFYAGINVGSILGQAACPWLVNHVGWWAGFLIVSVVLFLAYILMQFEGGRLAGYGEPPVQQGRDRAPLIYVLTLVAAAVVWLIFQNVMDAPEPSGSTIWEYVAATPLLGKALLAIFLAAVIGIPIWSWRVGTRTEAQMMLAAIVLVVFNVTFWALFEQAASSLTLFADRNTTLELFGFHMSAAATQQFNPIVVVTFAPVVSLLWLGLAKRGLEPSIQVKFAIALMLVGLGFVVLAWSGQFHNAEFRVSLWWLVLTYFLHSIAELCISPVGLSMITKLSIARIVGMMMGVWFLSISVGEYLAGAAAQSASVQTVGGQVTNPELALNTYLHTFMTGGELTIGAGILLLALTPVLKRLMHGVS</sequence>
<dbReference type="InterPro" id="IPR000109">
    <property type="entry name" value="POT_fam"/>
</dbReference>
<keyword evidence="6 9" id="KW-0472">Membrane</keyword>
<dbReference type="InterPro" id="IPR005279">
    <property type="entry name" value="Dipep/tripep_permease"/>
</dbReference>
<keyword evidence="7" id="KW-0813">Transport</keyword>
<comment type="similarity">
    <text evidence="2 7">Belongs to the major facilitator superfamily. Proton-dependent oligopeptide transporter (POT/PTR) (TC 2.A.17) family.</text>
</comment>
<name>A0A838L1U9_9SPHN</name>
<keyword evidence="4" id="KW-0571">Peptide transport</keyword>
<dbReference type="EMBL" id="JACEIB010000002">
    <property type="protein sequence ID" value="MBA2933164.1"/>
    <property type="molecule type" value="Genomic_DNA"/>
</dbReference>
<evidence type="ECO:0000256" key="4">
    <source>
        <dbReference type="ARBA" id="ARBA00022856"/>
    </source>
</evidence>
<keyword evidence="4" id="KW-0653">Protein transport</keyword>
<feature type="transmembrane region" description="Helical" evidence="9">
    <location>
        <begin position="488"/>
        <end position="510"/>
    </location>
</feature>
<dbReference type="Proteomes" id="UP000570166">
    <property type="component" value="Unassembled WGS sequence"/>
</dbReference>
<dbReference type="SUPFAM" id="SSF103473">
    <property type="entry name" value="MFS general substrate transporter"/>
    <property type="match status" value="1"/>
</dbReference>
<comment type="caution">
    <text evidence="10">The sequence shown here is derived from an EMBL/GenBank/DDBJ whole genome shotgun (WGS) entry which is preliminary data.</text>
</comment>
<feature type="transmembrane region" description="Helical" evidence="9">
    <location>
        <begin position="102"/>
        <end position="119"/>
    </location>
</feature>
<dbReference type="GO" id="GO:0006857">
    <property type="term" value="P:oligopeptide transport"/>
    <property type="evidence" value="ECO:0007669"/>
    <property type="project" value="InterPro"/>
</dbReference>
<evidence type="ECO:0000256" key="9">
    <source>
        <dbReference type="SAM" id="Phobius"/>
    </source>
</evidence>